<gene>
    <name evidence="1" type="ORF">H0235_016322</name>
</gene>
<comment type="caution">
    <text evidence="1">The sequence shown here is derived from an EMBL/GenBank/DDBJ whole genome shotgun (WGS) entry which is preliminary data.</text>
</comment>
<name>A0A834N819_VESPE</name>
<evidence type="ECO:0000313" key="2">
    <source>
        <dbReference type="Proteomes" id="UP000600918"/>
    </source>
</evidence>
<keyword evidence="2" id="KW-1185">Reference proteome</keyword>
<evidence type="ECO:0000313" key="1">
    <source>
        <dbReference type="EMBL" id="KAF7398314.1"/>
    </source>
</evidence>
<sequence length="242" mass="27630">MKKAFANFNDIQDILLSSLLNVETYLDTKLEIDENYINTGNPGKLNKRSRTTTCGSSSINNELDNLPIKTRIKRRIYRDSHCPSSAVGLEESGFMNQFKFSIHGNRSLEDSTIERTTIANKLREIVKGSLTNCQNCQNCLCATHDVSYDPANVSLDPANNVNADSIHCFIRKPHRWFLADSYRFHHRPPRKEVDILIPGNLILKTTIDTTIQLEKFHGLASDSYNDSMGSMLKIRRKYLYKL</sequence>
<accession>A0A834N819</accession>
<dbReference type="EMBL" id="JACSDY010000019">
    <property type="protein sequence ID" value="KAF7398314.1"/>
    <property type="molecule type" value="Genomic_DNA"/>
</dbReference>
<reference evidence="1" key="1">
    <citation type="journal article" date="2020" name="G3 (Bethesda)">
        <title>High-Quality Assemblies for Three Invasive Social Wasps from the &lt;i&gt;Vespula&lt;/i&gt; Genus.</title>
        <authorList>
            <person name="Harrop T.W.R."/>
            <person name="Guhlin J."/>
            <person name="McLaughlin G.M."/>
            <person name="Permina E."/>
            <person name="Stockwell P."/>
            <person name="Gilligan J."/>
            <person name="Le Lec M.F."/>
            <person name="Gruber M.A.M."/>
            <person name="Quinn O."/>
            <person name="Lovegrove M."/>
            <person name="Duncan E.J."/>
            <person name="Remnant E.J."/>
            <person name="Van Eeckhoven J."/>
            <person name="Graham B."/>
            <person name="Knapp R.A."/>
            <person name="Langford K.W."/>
            <person name="Kronenberg Z."/>
            <person name="Press M.O."/>
            <person name="Eacker S.M."/>
            <person name="Wilson-Rankin E.E."/>
            <person name="Purcell J."/>
            <person name="Lester P.J."/>
            <person name="Dearden P.K."/>
        </authorList>
    </citation>
    <scope>NUCLEOTIDE SEQUENCE</scope>
    <source>
        <strain evidence="1">Volc-1</strain>
    </source>
</reference>
<protein>
    <submittedName>
        <fullName evidence="1">Uncharacterized protein</fullName>
    </submittedName>
</protein>
<dbReference type="Proteomes" id="UP000600918">
    <property type="component" value="Unassembled WGS sequence"/>
</dbReference>
<proteinExistence type="predicted"/>
<dbReference type="AlphaFoldDB" id="A0A834N819"/>
<organism evidence="1 2">
    <name type="scientific">Vespula pensylvanica</name>
    <name type="common">Western yellow jacket</name>
    <name type="synonym">Wasp</name>
    <dbReference type="NCBI Taxonomy" id="30213"/>
    <lineage>
        <taxon>Eukaryota</taxon>
        <taxon>Metazoa</taxon>
        <taxon>Ecdysozoa</taxon>
        <taxon>Arthropoda</taxon>
        <taxon>Hexapoda</taxon>
        <taxon>Insecta</taxon>
        <taxon>Pterygota</taxon>
        <taxon>Neoptera</taxon>
        <taxon>Endopterygota</taxon>
        <taxon>Hymenoptera</taxon>
        <taxon>Apocrita</taxon>
        <taxon>Aculeata</taxon>
        <taxon>Vespoidea</taxon>
        <taxon>Vespidae</taxon>
        <taxon>Vespinae</taxon>
        <taxon>Vespula</taxon>
    </lineage>
</organism>